<dbReference type="AlphaFoldDB" id="A0A8T3AV32"/>
<dbReference type="Proteomes" id="UP000829196">
    <property type="component" value="Unassembled WGS sequence"/>
</dbReference>
<reference evidence="1" key="1">
    <citation type="journal article" date="2022" name="Front. Genet.">
        <title>Chromosome-Scale Assembly of the Dendrobium nobile Genome Provides Insights Into the Molecular Mechanism of the Biosynthesis of the Medicinal Active Ingredient of Dendrobium.</title>
        <authorList>
            <person name="Xu Q."/>
            <person name="Niu S.-C."/>
            <person name="Li K.-L."/>
            <person name="Zheng P.-J."/>
            <person name="Zhang X.-J."/>
            <person name="Jia Y."/>
            <person name="Liu Y."/>
            <person name="Niu Y.-X."/>
            <person name="Yu L.-H."/>
            <person name="Chen D.-F."/>
            <person name="Zhang G.-Q."/>
        </authorList>
    </citation>
    <scope>NUCLEOTIDE SEQUENCE</scope>
    <source>
        <tissue evidence="1">Leaf</tissue>
    </source>
</reference>
<keyword evidence="2" id="KW-1185">Reference proteome</keyword>
<organism evidence="1 2">
    <name type="scientific">Dendrobium nobile</name>
    <name type="common">Orchid</name>
    <dbReference type="NCBI Taxonomy" id="94219"/>
    <lineage>
        <taxon>Eukaryota</taxon>
        <taxon>Viridiplantae</taxon>
        <taxon>Streptophyta</taxon>
        <taxon>Embryophyta</taxon>
        <taxon>Tracheophyta</taxon>
        <taxon>Spermatophyta</taxon>
        <taxon>Magnoliopsida</taxon>
        <taxon>Liliopsida</taxon>
        <taxon>Asparagales</taxon>
        <taxon>Orchidaceae</taxon>
        <taxon>Epidendroideae</taxon>
        <taxon>Malaxideae</taxon>
        <taxon>Dendrobiinae</taxon>
        <taxon>Dendrobium</taxon>
    </lineage>
</organism>
<comment type="caution">
    <text evidence="1">The sequence shown here is derived from an EMBL/GenBank/DDBJ whole genome shotgun (WGS) entry which is preliminary data.</text>
</comment>
<accession>A0A8T3AV32</accession>
<name>A0A8T3AV32_DENNO</name>
<sequence>MSKHLELKKDGGETYNDIWLRMLVIKEKHKIKLSVAEKRMLEWMSCFTLRDRIQNEHIHEKVGVTQVADKIRKSCFRWIGYMKRRPSNDPVRSRCIRSGLY</sequence>
<protein>
    <submittedName>
        <fullName evidence="1">Uncharacterized protein</fullName>
    </submittedName>
</protein>
<proteinExistence type="predicted"/>
<dbReference type="OrthoDB" id="424543at2759"/>
<gene>
    <name evidence="1" type="ORF">KFK09_018535</name>
</gene>
<evidence type="ECO:0000313" key="1">
    <source>
        <dbReference type="EMBL" id="KAI0500323.1"/>
    </source>
</evidence>
<dbReference type="EMBL" id="JAGYWB010000013">
    <property type="protein sequence ID" value="KAI0500323.1"/>
    <property type="molecule type" value="Genomic_DNA"/>
</dbReference>
<evidence type="ECO:0000313" key="2">
    <source>
        <dbReference type="Proteomes" id="UP000829196"/>
    </source>
</evidence>